<dbReference type="EMBL" id="CZKA01000085">
    <property type="protein sequence ID" value="CUR60957.1"/>
    <property type="molecule type" value="Genomic_DNA"/>
</dbReference>
<dbReference type="SUPFAM" id="SSF52540">
    <property type="entry name" value="P-loop containing nucleoside triphosphate hydrolases"/>
    <property type="match status" value="1"/>
</dbReference>
<sequence length="369" mass="40872">MADRLILHIGTMKSGTSFIQSALMRNDDALADAGLAYLGGSFGKQSRAVRLALGRPPRLDGPRGWGRLAQEARQYDGRAGVVSMEFLSFARDSQVDTFLAPLAGLEVQVVVTVRDQFRAIPAQWQTFVRNFGEDGWETYLRTIDAPRLGRGRDSRAFLTFHRAQDIVPMLQRWSSHPAVGRLDVVTVPGPDAPRDELWNRFCETAGIPVLSTTLDDTQDNSSLGYASCDFLRRLNPHLADVPPRRYRKGIRPLTREVLGPLRQLEGRPELDAKAAAYARSLNEKVRTAVTRQGHRVIGSLDELPVPADLSAYSSTAEAPPVDQVLRAAHATWDHCARLVGPKAGSRPEELDAVVADGARLLRRAKRWNR</sequence>
<evidence type="ECO:0000313" key="1">
    <source>
        <dbReference type="EMBL" id="CUR60957.1"/>
    </source>
</evidence>
<dbReference type="AlphaFoldDB" id="A0A2P2CGB5"/>
<protein>
    <recommendedName>
        <fullName evidence="2">Sulfotransferase family protein</fullName>
    </recommendedName>
</protein>
<proteinExistence type="predicted"/>
<dbReference type="InterPro" id="IPR027417">
    <property type="entry name" value="P-loop_NTPase"/>
</dbReference>
<reference evidence="1" key="1">
    <citation type="submission" date="2015-08" db="EMBL/GenBank/DDBJ databases">
        <authorList>
            <person name="Babu N.S."/>
            <person name="Beckwith C.J."/>
            <person name="Beseler K.G."/>
            <person name="Brison A."/>
            <person name="Carone J.V."/>
            <person name="Caskin T.P."/>
            <person name="Diamond M."/>
            <person name="Durham M.E."/>
            <person name="Foxe J.M."/>
            <person name="Go M."/>
            <person name="Henderson B.A."/>
            <person name="Jones I.B."/>
            <person name="McGettigan J.A."/>
            <person name="Micheletti S.J."/>
            <person name="Nasrallah M.E."/>
            <person name="Ortiz D."/>
            <person name="Piller C.R."/>
            <person name="Privatt S.R."/>
            <person name="Schneider S.L."/>
            <person name="Sharp S."/>
            <person name="Smith T.C."/>
            <person name="Stanton J.D."/>
            <person name="Ullery H.E."/>
            <person name="Wilson R.J."/>
            <person name="Serrano M.G."/>
            <person name="Buck G."/>
            <person name="Lee V."/>
            <person name="Wang Y."/>
            <person name="Carvalho R."/>
            <person name="Voegtly L."/>
            <person name="Shi R."/>
            <person name="Duckworth R."/>
            <person name="Johnson A."/>
            <person name="Loviza R."/>
            <person name="Walstead R."/>
            <person name="Shah Z."/>
            <person name="Kiflezghi M."/>
            <person name="Wade K."/>
            <person name="Ball S.L."/>
            <person name="Bradley K.W."/>
            <person name="Asai D.J."/>
            <person name="Bowman C.A."/>
            <person name="Russell D.A."/>
            <person name="Pope W.H."/>
            <person name="Jacobs-Sera D."/>
            <person name="Hendrix R.W."/>
            <person name="Hatfull G.F."/>
        </authorList>
    </citation>
    <scope>NUCLEOTIDE SEQUENCE</scope>
</reference>
<accession>A0A2P2CGB5</accession>
<name>A0A2P2CGB5_9ZZZZ</name>
<gene>
    <name evidence="1" type="ORF">NOCA290073</name>
</gene>
<organism evidence="1">
    <name type="scientific">metagenome</name>
    <dbReference type="NCBI Taxonomy" id="256318"/>
    <lineage>
        <taxon>unclassified sequences</taxon>
        <taxon>metagenomes</taxon>
    </lineage>
</organism>
<evidence type="ECO:0008006" key="2">
    <source>
        <dbReference type="Google" id="ProtNLM"/>
    </source>
</evidence>